<keyword evidence="2" id="KW-0460">Magnesium</keyword>
<dbReference type="InterPro" id="IPR018520">
    <property type="entry name" value="UPP_synth-like_CS"/>
</dbReference>
<dbReference type="FunFam" id="3.40.1180.10:FF:000001">
    <property type="entry name" value="(2E,6E)-farnesyl-diphosphate-specific ditrans,polycis-undecaprenyl-diphosphate synthase"/>
    <property type="match status" value="1"/>
</dbReference>
<name>A0A1N6PYL6_9FIRM</name>
<dbReference type="Proteomes" id="UP000185669">
    <property type="component" value="Unassembled WGS sequence"/>
</dbReference>
<feature type="active site" description="Proton acceptor" evidence="2">
    <location>
        <position position="60"/>
    </location>
</feature>
<proteinExistence type="inferred from homology"/>
<comment type="cofactor">
    <cofactor evidence="2">
        <name>Mg(2+)</name>
        <dbReference type="ChEBI" id="CHEBI:18420"/>
    </cofactor>
    <text evidence="2">Binds 2 magnesium ions per subunit.</text>
</comment>
<feature type="binding site" evidence="2">
    <location>
        <position position="180"/>
    </location>
    <ligand>
        <name>substrate</name>
    </ligand>
</feature>
<feature type="binding site" evidence="2">
    <location>
        <position position="61"/>
    </location>
    <ligand>
        <name>substrate</name>
    </ligand>
</feature>
<protein>
    <recommendedName>
        <fullName evidence="2">Isoprenyl transferase</fullName>
        <ecNumber evidence="2">2.5.1.-</ecNumber>
    </recommendedName>
</protein>
<comment type="subunit">
    <text evidence="2">Homodimer.</text>
</comment>
<comment type="function">
    <text evidence="2">Catalyzes the condensation of isopentenyl diphosphate (IPP) with allylic pyrophosphates generating different type of terpenoids.</text>
</comment>
<evidence type="ECO:0000313" key="3">
    <source>
        <dbReference type="EMBL" id="SIQ09395.1"/>
    </source>
</evidence>
<reference evidence="4" key="1">
    <citation type="submission" date="2017-01" db="EMBL/GenBank/DDBJ databases">
        <authorList>
            <person name="Varghese N."/>
            <person name="Submissions S."/>
        </authorList>
    </citation>
    <scope>NUCLEOTIDE SEQUENCE [LARGE SCALE GENOMIC DNA]</scope>
    <source>
        <strain evidence="4">ATCC 700103</strain>
    </source>
</reference>
<dbReference type="GO" id="GO:0030145">
    <property type="term" value="F:manganese ion binding"/>
    <property type="evidence" value="ECO:0007669"/>
    <property type="project" value="TreeGrafter"/>
</dbReference>
<dbReference type="InterPro" id="IPR036424">
    <property type="entry name" value="UPP_synth-like_sf"/>
</dbReference>
<dbReference type="PROSITE" id="PS01066">
    <property type="entry name" value="UPP_SYNTHASE"/>
    <property type="match status" value="1"/>
</dbReference>
<keyword evidence="4" id="KW-1185">Reference proteome</keyword>
<organism evidence="3 4">
    <name type="scientific">Halanaerobium kushneri</name>
    <dbReference type="NCBI Taxonomy" id="56779"/>
    <lineage>
        <taxon>Bacteria</taxon>
        <taxon>Bacillati</taxon>
        <taxon>Bacillota</taxon>
        <taxon>Clostridia</taxon>
        <taxon>Halanaerobiales</taxon>
        <taxon>Halanaerobiaceae</taxon>
        <taxon>Halanaerobium</taxon>
    </lineage>
</organism>
<dbReference type="GO" id="GO:0008834">
    <property type="term" value="F:ditrans,polycis-undecaprenyl-diphosphate synthase [(2E,6E)-farnesyl-diphosphate specific] activity"/>
    <property type="evidence" value="ECO:0007669"/>
    <property type="project" value="TreeGrafter"/>
</dbReference>
<accession>A0A1N6PYL6</accession>
<dbReference type="GO" id="GO:0016094">
    <property type="term" value="P:polyprenol biosynthetic process"/>
    <property type="evidence" value="ECO:0007669"/>
    <property type="project" value="TreeGrafter"/>
</dbReference>
<dbReference type="EC" id="2.5.1.-" evidence="2"/>
<keyword evidence="2" id="KW-0479">Metal-binding</keyword>
<sequence>MNTPRNIAIIMDGNGRWAKQRNKGRSAGHKEGVKTLKKIVKAAVNLEVESLTVYAFSTENWKRPKTEVDFLLTLMKKTMRNEVDELLDNGVKVNFLGRKRNLSQSLIREIEYIEARSNNNKNLTLNIAFNYGGRAEIIDAAKKIAKDYKNGQIDLDKLTESYFGSYLYNQNLQNIELLIRTGGDLRLSNFLLWQSAYAELYFADKFWPDFTEDDLKMAINDFKNRERRFGGLKDGDSNA</sequence>
<evidence type="ECO:0000313" key="4">
    <source>
        <dbReference type="Proteomes" id="UP000185669"/>
    </source>
</evidence>
<feature type="binding site" evidence="2">
    <location>
        <begin position="57"/>
        <end position="59"/>
    </location>
    <ligand>
        <name>substrate</name>
    </ligand>
</feature>
<dbReference type="EMBL" id="FTNC01000001">
    <property type="protein sequence ID" value="SIQ09395.1"/>
    <property type="molecule type" value="Genomic_DNA"/>
</dbReference>
<dbReference type="AlphaFoldDB" id="A0A1N6PYL6"/>
<feature type="binding site" evidence="2">
    <location>
        <position position="17"/>
    </location>
    <ligand>
        <name>substrate</name>
    </ligand>
</feature>
<dbReference type="Pfam" id="PF01255">
    <property type="entry name" value="Prenyltransf"/>
    <property type="match status" value="1"/>
</dbReference>
<dbReference type="CDD" id="cd00475">
    <property type="entry name" value="Cis_IPPS"/>
    <property type="match status" value="1"/>
</dbReference>
<dbReference type="Gene3D" id="3.40.1180.10">
    <property type="entry name" value="Decaprenyl diphosphate synthase-like"/>
    <property type="match status" value="1"/>
</dbReference>
<feature type="binding site" evidence="2">
    <location>
        <position position="12"/>
    </location>
    <ligand>
        <name>Mg(2+)</name>
        <dbReference type="ChEBI" id="CHEBI:18420"/>
    </ligand>
</feature>
<feature type="active site" evidence="2">
    <location>
        <position position="12"/>
    </location>
</feature>
<evidence type="ECO:0000256" key="1">
    <source>
        <dbReference type="ARBA" id="ARBA00022679"/>
    </source>
</evidence>
<dbReference type="RefSeq" id="WP_076543545.1">
    <property type="nucleotide sequence ID" value="NZ_FTNC01000001.1"/>
</dbReference>
<feature type="binding site" evidence="2">
    <location>
        <position position="199"/>
    </location>
    <ligand>
        <name>Mg(2+)</name>
        <dbReference type="ChEBI" id="CHEBI:18420"/>
    </ligand>
</feature>
<feature type="binding site" evidence="2">
    <location>
        <position position="29"/>
    </location>
    <ligand>
        <name>substrate</name>
    </ligand>
</feature>
<dbReference type="HAMAP" id="MF_01139">
    <property type="entry name" value="ISPT"/>
    <property type="match status" value="1"/>
</dbReference>
<dbReference type="OrthoDB" id="4191603at2"/>
<dbReference type="NCBIfam" id="NF011405">
    <property type="entry name" value="PRK14830.1"/>
    <property type="match status" value="1"/>
</dbReference>
<feature type="binding site" evidence="2">
    <location>
        <begin position="13"/>
        <end position="16"/>
    </location>
    <ligand>
        <name>substrate</name>
    </ligand>
</feature>
<dbReference type="STRING" id="56779.SAMN05421834_101254"/>
<dbReference type="PANTHER" id="PTHR10291:SF0">
    <property type="entry name" value="DEHYDRODOLICHYL DIPHOSPHATE SYNTHASE 2"/>
    <property type="match status" value="1"/>
</dbReference>
<feature type="binding site" evidence="2">
    <location>
        <begin position="186"/>
        <end position="188"/>
    </location>
    <ligand>
        <name>substrate</name>
    </ligand>
</feature>
<dbReference type="GO" id="GO:0000287">
    <property type="term" value="F:magnesium ion binding"/>
    <property type="evidence" value="ECO:0007669"/>
    <property type="project" value="UniProtKB-UniRule"/>
</dbReference>
<dbReference type="InterPro" id="IPR001441">
    <property type="entry name" value="UPP_synth-like"/>
</dbReference>
<dbReference type="PANTHER" id="PTHR10291">
    <property type="entry name" value="DEHYDRODOLICHYL DIPHOSPHATE SYNTHASE FAMILY MEMBER"/>
    <property type="match status" value="1"/>
</dbReference>
<dbReference type="SUPFAM" id="SSF64005">
    <property type="entry name" value="Undecaprenyl diphosphate synthase"/>
    <property type="match status" value="1"/>
</dbReference>
<dbReference type="NCBIfam" id="TIGR00055">
    <property type="entry name" value="uppS"/>
    <property type="match status" value="1"/>
</dbReference>
<keyword evidence="1 2" id="KW-0808">Transferase</keyword>
<dbReference type="GO" id="GO:0005829">
    <property type="term" value="C:cytosol"/>
    <property type="evidence" value="ECO:0007669"/>
    <property type="project" value="TreeGrafter"/>
</dbReference>
<gene>
    <name evidence="3" type="ORF">SAMN05421834_101254</name>
</gene>
<feature type="binding site" evidence="2">
    <location>
        <position position="25"/>
    </location>
    <ligand>
        <name>substrate</name>
    </ligand>
</feature>
<feature type="binding site" evidence="2">
    <location>
        <position position="63"/>
    </location>
    <ligand>
        <name>substrate</name>
    </ligand>
</feature>
<evidence type="ECO:0000256" key="2">
    <source>
        <dbReference type="HAMAP-Rule" id="MF_01139"/>
    </source>
</evidence>
<comment type="similarity">
    <text evidence="2">Belongs to the UPP synthase family.</text>
</comment>